<sequence>MLSGRDLDLPSASEEEDASMGADDERDDEDEDDSHPFDEDEPLITKATVGYGPRPQNKLSVAPEVNSDSVTESETEPETELEGLLQAKKADEDSVTESEDELVVANKKPSGQVADQEDSVTEPETEDELGGQPSRILAKAYHRFECTRRYGLTGTAIQNSYDELWTILDWTNPGYLGKLKQWRGYVTIPLQAGQSTSATEEERLKALEVAKILKDKLLPRYFLRRTKDIIKDQMPKKTDQVVFCPLAAEQMRAYKRILEMEPVQQLLRKDEPCSCGSKKKCVSSRPPARGMQ</sequence>
<accession>A0ABR2ZVU6</accession>
<protein>
    <recommendedName>
        <fullName evidence="4">SNF2 N-terminal domain-containing protein</fullName>
    </recommendedName>
</protein>
<feature type="compositionally biased region" description="Acidic residues" evidence="3">
    <location>
        <begin position="93"/>
        <end position="102"/>
    </location>
</feature>
<evidence type="ECO:0000256" key="2">
    <source>
        <dbReference type="ARBA" id="ARBA00022840"/>
    </source>
</evidence>
<dbReference type="InterPro" id="IPR050496">
    <property type="entry name" value="SNF2_RAD54_helicase_repair"/>
</dbReference>
<organism evidence="5 6">
    <name type="scientific">Marasmius tenuissimus</name>
    <dbReference type="NCBI Taxonomy" id="585030"/>
    <lineage>
        <taxon>Eukaryota</taxon>
        <taxon>Fungi</taxon>
        <taxon>Dikarya</taxon>
        <taxon>Basidiomycota</taxon>
        <taxon>Agaricomycotina</taxon>
        <taxon>Agaricomycetes</taxon>
        <taxon>Agaricomycetidae</taxon>
        <taxon>Agaricales</taxon>
        <taxon>Marasmiineae</taxon>
        <taxon>Marasmiaceae</taxon>
        <taxon>Marasmius</taxon>
    </lineage>
</organism>
<evidence type="ECO:0000313" key="5">
    <source>
        <dbReference type="EMBL" id="KAL0065440.1"/>
    </source>
</evidence>
<keyword evidence="2" id="KW-0067">ATP-binding</keyword>
<reference evidence="5 6" key="1">
    <citation type="submission" date="2024-05" db="EMBL/GenBank/DDBJ databases">
        <title>A draft genome resource for the thread blight pathogen Marasmius tenuissimus strain MS-2.</title>
        <authorList>
            <person name="Yulfo-Soto G.E."/>
            <person name="Baruah I.K."/>
            <person name="Amoako-Attah I."/>
            <person name="Bukari Y."/>
            <person name="Meinhardt L.W."/>
            <person name="Bailey B.A."/>
            <person name="Cohen S.P."/>
        </authorList>
    </citation>
    <scope>NUCLEOTIDE SEQUENCE [LARGE SCALE GENOMIC DNA]</scope>
    <source>
        <strain evidence="5 6">MS-2</strain>
    </source>
</reference>
<feature type="region of interest" description="Disordered" evidence="3">
    <location>
        <begin position="1"/>
        <end position="131"/>
    </location>
</feature>
<feature type="compositionally biased region" description="Acidic residues" evidence="3">
    <location>
        <begin position="115"/>
        <end position="129"/>
    </location>
</feature>
<dbReference type="Pfam" id="PF00176">
    <property type="entry name" value="SNF2-rel_dom"/>
    <property type="match status" value="1"/>
</dbReference>
<dbReference type="PANTHER" id="PTHR45629:SF7">
    <property type="entry name" value="DNA EXCISION REPAIR PROTEIN ERCC-6-RELATED"/>
    <property type="match status" value="1"/>
</dbReference>
<evidence type="ECO:0000256" key="1">
    <source>
        <dbReference type="ARBA" id="ARBA00022741"/>
    </source>
</evidence>
<dbReference type="InterPro" id="IPR038718">
    <property type="entry name" value="SNF2-like_sf"/>
</dbReference>
<feature type="compositionally biased region" description="Acidic residues" evidence="3">
    <location>
        <begin position="13"/>
        <end position="42"/>
    </location>
</feature>
<proteinExistence type="predicted"/>
<dbReference type="Gene3D" id="1.20.120.850">
    <property type="entry name" value="SWI2/SNF2 ATPases, N-terminal domain"/>
    <property type="match status" value="1"/>
</dbReference>
<evidence type="ECO:0000256" key="3">
    <source>
        <dbReference type="SAM" id="MobiDB-lite"/>
    </source>
</evidence>
<dbReference type="Gene3D" id="3.40.50.10810">
    <property type="entry name" value="Tandem AAA-ATPase domain"/>
    <property type="match status" value="1"/>
</dbReference>
<dbReference type="InterPro" id="IPR000330">
    <property type="entry name" value="SNF2_N"/>
</dbReference>
<dbReference type="InterPro" id="IPR027417">
    <property type="entry name" value="P-loop_NTPase"/>
</dbReference>
<evidence type="ECO:0000313" key="6">
    <source>
        <dbReference type="Proteomes" id="UP001437256"/>
    </source>
</evidence>
<gene>
    <name evidence="5" type="ORF">AAF712_007504</name>
</gene>
<dbReference type="EMBL" id="JBBXMP010000047">
    <property type="protein sequence ID" value="KAL0065440.1"/>
    <property type="molecule type" value="Genomic_DNA"/>
</dbReference>
<name>A0ABR2ZVU6_9AGAR</name>
<feature type="compositionally biased region" description="Acidic residues" evidence="3">
    <location>
        <begin position="71"/>
        <end position="81"/>
    </location>
</feature>
<dbReference type="Proteomes" id="UP001437256">
    <property type="component" value="Unassembled WGS sequence"/>
</dbReference>
<evidence type="ECO:0000259" key="4">
    <source>
        <dbReference type="Pfam" id="PF00176"/>
    </source>
</evidence>
<feature type="domain" description="SNF2 N-terminal" evidence="4">
    <location>
        <begin position="137"/>
        <end position="268"/>
    </location>
</feature>
<comment type="caution">
    <text evidence="5">The sequence shown here is derived from an EMBL/GenBank/DDBJ whole genome shotgun (WGS) entry which is preliminary data.</text>
</comment>
<dbReference type="Gene3D" id="3.40.50.300">
    <property type="entry name" value="P-loop containing nucleotide triphosphate hydrolases"/>
    <property type="match status" value="1"/>
</dbReference>
<dbReference type="SUPFAM" id="SSF52540">
    <property type="entry name" value="P-loop containing nucleoside triphosphate hydrolases"/>
    <property type="match status" value="1"/>
</dbReference>
<keyword evidence="6" id="KW-1185">Reference proteome</keyword>
<keyword evidence="1" id="KW-0547">Nucleotide-binding</keyword>
<dbReference type="PANTHER" id="PTHR45629">
    <property type="entry name" value="SNF2/RAD54 FAMILY MEMBER"/>
    <property type="match status" value="1"/>
</dbReference>